<dbReference type="EMBL" id="LGST01000004">
    <property type="protein sequence ID" value="KNE02282.1"/>
    <property type="molecule type" value="Genomic_DNA"/>
</dbReference>
<comment type="caution">
    <text evidence="1">The sequence shown here is derived from an EMBL/GenBank/DDBJ whole genome shotgun (WGS) entry which is preliminary data.</text>
</comment>
<gene>
    <name evidence="1" type="ORF">QG37_00534</name>
</gene>
<dbReference type="AlphaFoldDB" id="A0A0L0P7D7"/>
<organism evidence="1 2">
    <name type="scientific">Candidozyma auris</name>
    <name type="common">Yeast</name>
    <name type="synonym">Candida auris</name>
    <dbReference type="NCBI Taxonomy" id="498019"/>
    <lineage>
        <taxon>Eukaryota</taxon>
        <taxon>Fungi</taxon>
        <taxon>Dikarya</taxon>
        <taxon>Ascomycota</taxon>
        <taxon>Saccharomycotina</taxon>
        <taxon>Pichiomycetes</taxon>
        <taxon>Metschnikowiaceae</taxon>
        <taxon>Candidozyma</taxon>
    </lineage>
</organism>
<evidence type="ECO:0000313" key="2">
    <source>
        <dbReference type="Proteomes" id="UP000037122"/>
    </source>
</evidence>
<proteinExistence type="predicted"/>
<accession>A0A0L0P7D7</accession>
<name>A0A0L0P7D7_CANAR</name>
<dbReference type="Proteomes" id="UP000037122">
    <property type="component" value="Unassembled WGS sequence"/>
</dbReference>
<sequence>MELAPYITVLELNQVTENAELITRKNEIIEFRINDNISILGLSISK</sequence>
<evidence type="ECO:0000313" key="1">
    <source>
        <dbReference type="EMBL" id="KNE02282.1"/>
    </source>
</evidence>
<dbReference type="VEuPathDB" id="FungiDB:QG37_00534"/>
<protein>
    <submittedName>
        <fullName evidence="1">Uncharacterized protein</fullName>
    </submittedName>
</protein>
<reference evidence="2" key="1">
    <citation type="journal article" date="2015" name="BMC Genomics">
        <title>Draft genome of a commonly misdiagnosed multidrug resistant pathogen Candida auris.</title>
        <authorList>
            <person name="Chatterjee S."/>
            <person name="Alampalli S.V."/>
            <person name="Nageshan R.K."/>
            <person name="Chettiar S.T."/>
            <person name="Joshi S."/>
            <person name="Tatu U.S."/>
        </authorList>
    </citation>
    <scope>NUCLEOTIDE SEQUENCE [LARGE SCALE GENOMIC DNA]</scope>
    <source>
        <strain evidence="2">6684</strain>
    </source>
</reference>